<dbReference type="EMBL" id="CACVKT020006159">
    <property type="protein sequence ID" value="CAC5400069.1"/>
    <property type="molecule type" value="Genomic_DNA"/>
</dbReference>
<name>A0A6J8CX81_MYTCO</name>
<feature type="signal peptide" evidence="2">
    <location>
        <begin position="1"/>
        <end position="16"/>
    </location>
</feature>
<keyword evidence="2" id="KW-0732">Signal</keyword>
<evidence type="ECO:0000313" key="4">
    <source>
        <dbReference type="Proteomes" id="UP000507470"/>
    </source>
</evidence>
<sequence>MFILISVFPLLLSVEGFLLDKPQNVGGKTVLSGQYLTVSSYFEEKKLQQQEMLRQRQDTDKLRHDMDQNLALLASQLQQKFDILDQNRVDEVKLNKTKEDLLLYTEQKYQTLEQKHNDLKQEHSKLLKKYSVLENEIIAITNKTKQAEEKDVHQEIFNNGIDMRIRIQGEELNTIINKSLEVEKEVLSLKQLANIKPLNAINAIQQTVNTLKSQTNSLRVNEQARSQDFLALFNMTVDTKQTLVEFSSNVNSKIQELGHNQTGSLVAIGHNMTNELDALRINQSIFFMDIENKMRVAENHTNGTLASLQSQIKQSTEKGK</sequence>
<feature type="chain" id="PRO_5027063221" evidence="2">
    <location>
        <begin position="17"/>
        <end position="320"/>
    </location>
</feature>
<feature type="coiled-coil region" evidence="1">
    <location>
        <begin position="102"/>
        <end position="150"/>
    </location>
</feature>
<protein>
    <submittedName>
        <fullName evidence="3">Uncharacterized protein</fullName>
    </submittedName>
</protein>
<proteinExistence type="predicted"/>
<gene>
    <name evidence="3" type="ORF">MCOR_34285</name>
</gene>
<keyword evidence="4" id="KW-1185">Reference proteome</keyword>
<dbReference type="Proteomes" id="UP000507470">
    <property type="component" value="Unassembled WGS sequence"/>
</dbReference>
<accession>A0A6J8CX81</accession>
<organism evidence="3 4">
    <name type="scientific">Mytilus coruscus</name>
    <name type="common">Sea mussel</name>
    <dbReference type="NCBI Taxonomy" id="42192"/>
    <lineage>
        <taxon>Eukaryota</taxon>
        <taxon>Metazoa</taxon>
        <taxon>Spiralia</taxon>
        <taxon>Lophotrochozoa</taxon>
        <taxon>Mollusca</taxon>
        <taxon>Bivalvia</taxon>
        <taxon>Autobranchia</taxon>
        <taxon>Pteriomorphia</taxon>
        <taxon>Mytilida</taxon>
        <taxon>Mytiloidea</taxon>
        <taxon>Mytilidae</taxon>
        <taxon>Mytilinae</taxon>
        <taxon>Mytilus</taxon>
    </lineage>
</organism>
<dbReference type="OrthoDB" id="10380157at2759"/>
<dbReference type="AlphaFoldDB" id="A0A6J8CX81"/>
<evidence type="ECO:0000256" key="1">
    <source>
        <dbReference type="SAM" id="Coils"/>
    </source>
</evidence>
<reference evidence="3 4" key="1">
    <citation type="submission" date="2020-06" db="EMBL/GenBank/DDBJ databases">
        <authorList>
            <person name="Li R."/>
            <person name="Bekaert M."/>
        </authorList>
    </citation>
    <scope>NUCLEOTIDE SEQUENCE [LARGE SCALE GENOMIC DNA]</scope>
    <source>
        <strain evidence="4">wild</strain>
    </source>
</reference>
<evidence type="ECO:0000313" key="3">
    <source>
        <dbReference type="EMBL" id="CAC5400069.1"/>
    </source>
</evidence>
<evidence type="ECO:0000256" key="2">
    <source>
        <dbReference type="SAM" id="SignalP"/>
    </source>
</evidence>
<keyword evidence="1" id="KW-0175">Coiled coil</keyword>